<feature type="region of interest" description="Disordered" evidence="1">
    <location>
        <begin position="195"/>
        <end position="251"/>
    </location>
</feature>
<reference evidence="3" key="1">
    <citation type="submission" date="2022-11" db="UniProtKB">
        <authorList>
            <consortium name="EnsemblMetazoa"/>
        </authorList>
    </citation>
    <scope>IDENTIFICATION</scope>
</reference>
<keyword evidence="2" id="KW-1133">Transmembrane helix</keyword>
<feature type="compositionally biased region" description="Polar residues" evidence="1">
    <location>
        <begin position="195"/>
        <end position="209"/>
    </location>
</feature>
<sequence length="251" mass="26736">MVRHGHAHHARHHHGGHHHHHHGGITHHHGLAAHHHHHAAHHHHRNVHHHHPTVVSTAVPVGAVAGGPSSAAGGGYIMCAIFLVCFGFIFIMVGAMFVAIFDFSSVFAISGICLIPVGVIMIIAFAILCKKGKSAQREAAMALQQTGAVTTMIYGVQPQHPVAFGQPGAPPIVQPAPVTPIVYGPHGEVSYYPATQTGIPTQPYGNTEPRTTHDSEDFVVMSDGHQVEPTAPVDSPPSYDDVISKDTPTDD</sequence>
<feature type="transmembrane region" description="Helical" evidence="2">
    <location>
        <begin position="76"/>
        <end position="101"/>
    </location>
</feature>
<dbReference type="RefSeq" id="XP_038066828.1">
    <property type="nucleotide sequence ID" value="XM_038210900.1"/>
</dbReference>
<evidence type="ECO:0000256" key="1">
    <source>
        <dbReference type="SAM" id="MobiDB-lite"/>
    </source>
</evidence>
<evidence type="ECO:0000313" key="4">
    <source>
        <dbReference type="Proteomes" id="UP000887568"/>
    </source>
</evidence>
<dbReference type="EnsemblMetazoa" id="XM_038210901.1">
    <property type="protein sequence ID" value="XP_038066829.1"/>
    <property type="gene ID" value="LOC119736885"/>
</dbReference>
<protein>
    <submittedName>
        <fullName evidence="3">Uncharacterized protein</fullName>
    </submittedName>
</protein>
<dbReference type="Proteomes" id="UP000887568">
    <property type="component" value="Unplaced"/>
</dbReference>
<dbReference type="RefSeq" id="XP_038066829.1">
    <property type="nucleotide sequence ID" value="XM_038210901.1"/>
</dbReference>
<accession>A0A914AT43</accession>
<feature type="compositionally biased region" description="Basic and acidic residues" evidence="1">
    <location>
        <begin position="242"/>
        <end position="251"/>
    </location>
</feature>
<proteinExistence type="predicted"/>
<keyword evidence="2" id="KW-0812">Transmembrane</keyword>
<name>A0A914AT43_PATMI</name>
<evidence type="ECO:0000256" key="2">
    <source>
        <dbReference type="SAM" id="Phobius"/>
    </source>
</evidence>
<dbReference type="EnsemblMetazoa" id="XM_038210900.1">
    <property type="protein sequence ID" value="XP_038066828.1"/>
    <property type="gene ID" value="LOC119736885"/>
</dbReference>
<feature type="region of interest" description="Disordered" evidence="1">
    <location>
        <begin position="1"/>
        <end position="51"/>
    </location>
</feature>
<dbReference type="GeneID" id="119736885"/>
<feature type="transmembrane region" description="Helical" evidence="2">
    <location>
        <begin position="107"/>
        <end position="128"/>
    </location>
</feature>
<evidence type="ECO:0000313" key="3">
    <source>
        <dbReference type="EnsemblMetazoa" id="XP_038066828.1"/>
    </source>
</evidence>
<keyword evidence="4" id="KW-1185">Reference proteome</keyword>
<keyword evidence="2" id="KW-0472">Membrane</keyword>
<dbReference type="AlphaFoldDB" id="A0A914AT43"/>
<organism evidence="3 4">
    <name type="scientific">Patiria miniata</name>
    <name type="common">Bat star</name>
    <name type="synonym">Asterina miniata</name>
    <dbReference type="NCBI Taxonomy" id="46514"/>
    <lineage>
        <taxon>Eukaryota</taxon>
        <taxon>Metazoa</taxon>
        <taxon>Echinodermata</taxon>
        <taxon>Eleutherozoa</taxon>
        <taxon>Asterozoa</taxon>
        <taxon>Asteroidea</taxon>
        <taxon>Valvatacea</taxon>
        <taxon>Valvatida</taxon>
        <taxon>Asterinidae</taxon>
        <taxon>Patiria</taxon>
    </lineage>
</organism>